<dbReference type="EMBL" id="BAAAPN010000018">
    <property type="protein sequence ID" value="GAA1749075.1"/>
    <property type="molecule type" value="Genomic_DNA"/>
</dbReference>
<organism evidence="2 3">
    <name type="scientific">Nostocoides vanveenii</name>
    <dbReference type="NCBI Taxonomy" id="330835"/>
    <lineage>
        <taxon>Bacteria</taxon>
        <taxon>Bacillati</taxon>
        <taxon>Actinomycetota</taxon>
        <taxon>Actinomycetes</taxon>
        <taxon>Micrococcales</taxon>
        <taxon>Intrasporangiaceae</taxon>
        <taxon>Nostocoides</taxon>
    </lineage>
</organism>
<evidence type="ECO:0000256" key="1">
    <source>
        <dbReference type="SAM" id="Phobius"/>
    </source>
</evidence>
<comment type="caution">
    <text evidence="2">The sequence shown here is derived from an EMBL/GenBank/DDBJ whole genome shotgun (WGS) entry which is preliminary data.</text>
</comment>
<protein>
    <submittedName>
        <fullName evidence="2">Uncharacterized protein</fullName>
    </submittedName>
</protein>
<gene>
    <name evidence="2" type="ORF">GCM10009810_06950</name>
</gene>
<dbReference type="RefSeq" id="WP_344062151.1">
    <property type="nucleotide sequence ID" value="NZ_BAAAPN010000018.1"/>
</dbReference>
<dbReference type="Proteomes" id="UP001501475">
    <property type="component" value="Unassembled WGS sequence"/>
</dbReference>
<proteinExistence type="predicted"/>
<evidence type="ECO:0000313" key="3">
    <source>
        <dbReference type="Proteomes" id="UP001501475"/>
    </source>
</evidence>
<keyword evidence="3" id="KW-1185">Reference proteome</keyword>
<reference evidence="2 3" key="1">
    <citation type="journal article" date="2019" name="Int. J. Syst. Evol. Microbiol.">
        <title>The Global Catalogue of Microorganisms (GCM) 10K type strain sequencing project: providing services to taxonomists for standard genome sequencing and annotation.</title>
        <authorList>
            <consortium name="The Broad Institute Genomics Platform"/>
            <consortium name="The Broad Institute Genome Sequencing Center for Infectious Disease"/>
            <person name="Wu L."/>
            <person name="Ma J."/>
        </authorList>
    </citation>
    <scope>NUCLEOTIDE SEQUENCE [LARGE SCALE GENOMIC DNA]</scope>
    <source>
        <strain evidence="2 3">JCM 15591</strain>
    </source>
</reference>
<feature type="transmembrane region" description="Helical" evidence="1">
    <location>
        <begin position="37"/>
        <end position="58"/>
    </location>
</feature>
<name>A0ABN2K5Y5_9MICO</name>
<sequence>MSVETGLAVTGLLAAIYGVGFAFAPKVVDWPRYERPYVLGGSVLVLLAAVFLVIMPWMGTR</sequence>
<keyword evidence="1" id="KW-0812">Transmembrane</keyword>
<keyword evidence="1" id="KW-0472">Membrane</keyword>
<feature type="transmembrane region" description="Helical" evidence="1">
    <location>
        <begin position="6"/>
        <end position="25"/>
    </location>
</feature>
<keyword evidence="1" id="KW-1133">Transmembrane helix</keyword>
<evidence type="ECO:0000313" key="2">
    <source>
        <dbReference type="EMBL" id="GAA1749075.1"/>
    </source>
</evidence>
<accession>A0ABN2K5Y5</accession>